<keyword evidence="5 8" id="KW-0472">Membrane</keyword>
<evidence type="ECO:0000256" key="1">
    <source>
        <dbReference type="ARBA" id="ARBA00004651"/>
    </source>
</evidence>
<dbReference type="InterPro" id="IPR002898">
    <property type="entry name" value="MotA_ExbB_proton_chnl"/>
</dbReference>
<keyword evidence="2" id="KW-1003">Cell membrane</keyword>
<evidence type="ECO:0000256" key="2">
    <source>
        <dbReference type="ARBA" id="ARBA00022475"/>
    </source>
</evidence>
<proteinExistence type="inferred from homology"/>
<feature type="transmembrane region" description="Helical" evidence="8">
    <location>
        <begin position="388"/>
        <end position="413"/>
    </location>
</feature>
<evidence type="ECO:0000256" key="6">
    <source>
        <dbReference type="RuleBase" id="RU004057"/>
    </source>
</evidence>
<dbReference type="Proteomes" id="UP000532247">
    <property type="component" value="Unassembled WGS sequence"/>
</dbReference>
<dbReference type="Pfam" id="PF01618">
    <property type="entry name" value="MotA_ExbB"/>
    <property type="match status" value="1"/>
</dbReference>
<keyword evidence="6" id="KW-0653">Protein transport</keyword>
<feature type="transmembrane region" description="Helical" evidence="8">
    <location>
        <begin position="267"/>
        <end position="288"/>
    </location>
</feature>
<gene>
    <name evidence="11" type="ORF">F0254_14480</name>
</gene>
<name>A0A7Y4B3N0_VIBAL</name>
<sequence length="455" mass="48914">MMKKWLSVALISTAALMPHTTFASDALLQKAQQENRQQQSHNVARESGFKQTEQELQAIKNKLVAERAALQAEADSLSVTFGENEAELAQLEEKLRLETGSLGELFGVVRQNAKELESELKSSVTGVDANSYQKDIDAIVAAKSLPTLTQLQAMWRSMEEQIKASGEMANVSFTLLNGEGREQTVNGVRLGSMALLDETGYVKWNGQRGDAVNYLRQPENGPTANTISSGDIDALVIDPSRGILLEQLANSPTLADRLNAGGVVGKIILGLLAIGLLIALVRGASLMISRQKIMKQLKTPAQPGNNPLGRVLAVYQKDKHRSVEALELRLLEAVVDEQTHLEKGLSMLKLLAALAPMLGLLGTVTGMIETFQVITQFGNGDPKVMAGGISMALVTTVLGLVSAMPLLLAHNVLSSQAENIRSILEKQGIGLVAEQAERDMPSNKSHSNTLAENAA</sequence>
<comment type="caution">
    <text evidence="11">The sequence shown here is derived from an EMBL/GenBank/DDBJ whole genome shotgun (WGS) entry which is preliminary data.</text>
</comment>
<dbReference type="GO" id="GO:0017038">
    <property type="term" value="P:protein import"/>
    <property type="evidence" value="ECO:0007669"/>
    <property type="project" value="TreeGrafter"/>
</dbReference>
<feature type="transmembrane region" description="Helical" evidence="8">
    <location>
        <begin position="350"/>
        <end position="368"/>
    </location>
</feature>
<evidence type="ECO:0000313" key="12">
    <source>
        <dbReference type="Proteomes" id="UP000532247"/>
    </source>
</evidence>
<keyword evidence="6" id="KW-0813">Transport</keyword>
<comment type="similarity">
    <text evidence="6">Belongs to the exbB/tolQ family.</text>
</comment>
<dbReference type="EMBL" id="VTYF01000007">
    <property type="protein sequence ID" value="NOI10072.1"/>
    <property type="molecule type" value="Genomic_DNA"/>
</dbReference>
<evidence type="ECO:0000256" key="4">
    <source>
        <dbReference type="ARBA" id="ARBA00022989"/>
    </source>
</evidence>
<dbReference type="PANTHER" id="PTHR30625">
    <property type="entry name" value="PROTEIN TOLQ"/>
    <property type="match status" value="1"/>
</dbReference>
<dbReference type="AlphaFoldDB" id="A0A7Y4B3N0"/>
<dbReference type="PANTHER" id="PTHR30625:SF11">
    <property type="entry name" value="MOTA_TOLQ_EXBB PROTON CHANNEL DOMAIN-CONTAINING PROTEIN"/>
    <property type="match status" value="1"/>
</dbReference>
<keyword evidence="9" id="KW-0732">Signal</keyword>
<evidence type="ECO:0000259" key="10">
    <source>
        <dbReference type="Pfam" id="PF01618"/>
    </source>
</evidence>
<dbReference type="PIRSF" id="PIRSF037714">
    <property type="entry name" value="TolR"/>
    <property type="match status" value="1"/>
</dbReference>
<feature type="chain" id="PRO_5030645045" evidence="9">
    <location>
        <begin position="24"/>
        <end position="455"/>
    </location>
</feature>
<feature type="signal peptide" evidence="9">
    <location>
        <begin position="1"/>
        <end position="23"/>
    </location>
</feature>
<dbReference type="GO" id="GO:0005886">
    <property type="term" value="C:plasma membrane"/>
    <property type="evidence" value="ECO:0007669"/>
    <property type="project" value="UniProtKB-SubCell"/>
</dbReference>
<feature type="domain" description="MotA/TolQ/ExbB proton channel" evidence="10">
    <location>
        <begin position="311"/>
        <end position="425"/>
    </location>
</feature>
<dbReference type="RefSeq" id="WP_171345943.1">
    <property type="nucleotide sequence ID" value="NZ_JAGDJR010000012.1"/>
</dbReference>
<keyword evidence="3 8" id="KW-0812">Transmembrane</keyword>
<protein>
    <submittedName>
        <fullName evidence="11">MotA/TolQ/ExbB proton channel family protein</fullName>
    </submittedName>
</protein>
<accession>A0A7Y4B3N0</accession>
<dbReference type="InterPro" id="IPR050790">
    <property type="entry name" value="ExbB/TolQ_transport"/>
</dbReference>
<reference evidence="11 12" key="1">
    <citation type="submission" date="2019-09" db="EMBL/GenBank/DDBJ databases">
        <title>Draft genome sequencing and comparative genomics of hatchery-associated Vibrios.</title>
        <authorList>
            <person name="Kehlet-Delgado H."/>
            <person name="Mueller R.S."/>
        </authorList>
    </citation>
    <scope>NUCLEOTIDE SEQUENCE [LARGE SCALE GENOMIC DNA]</scope>
    <source>
        <strain evidence="11 12">081416A</strain>
    </source>
</reference>
<evidence type="ECO:0000256" key="9">
    <source>
        <dbReference type="SAM" id="SignalP"/>
    </source>
</evidence>
<evidence type="ECO:0000313" key="11">
    <source>
        <dbReference type="EMBL" id="NOI10072.1"/>
    </source>
</evidence>
<evidence type="ECO:0000256" key="3">
    <source>
        <dbReference type="ARBA" id="ARBA00022692"/>
    </source>
</evidence>
<keyword evidence="7" id="KW-0175">Coiled coil</keyword>
<evidence type="ECO:0000256" key="7">
    <source>
        <dbReference type="SAM" id="Coils"/>
    </source>
</evidence>
<keyword evidence="4 8" id="KW-1133">Transmembrane helix</keyword>
<dbReference type="InterPro" id="IPR017270">
    <property type="entry name" value="MotA/TolQ/ExbB-rel"/>
</dbReference>
<evidence type="ECO:0000256" key="8">
    <source>
        <dbReference type="SAM" id="Phobius"/>
    </source>
</evidence>
<feature type="coiled-coil region" evidence="7">
    <location>
        <begin position="49"/>
        <end position="94"/>
    </location>
</feature>
<comment type="subcellular location">
    <subcellularLocation>
        <location evidence="1">Cell membrane</location>
        <topology evidence="1">Multi-pass membrane protein</topology>
    </subcellularLocation>
    <subcellularLocation>
        <location evidence="6">Membrane</location>
        <topology evidence="6">Multi-pass membrane protein</topology>
    </subcellularLocation>
</comment>
<evidence type="ECO:0000256" key="5">
    <source>
        <dbReference type="ARBA" id="ARBA00023136"/>
    </source>
</evidence>
<organism evidence="11 12">
    <name type="scientific">Vibrio alginolyticus</name>
    <dbReference type="NCBI Taxonomy" id="663"/>
    <lineage>
        <taxon>Bacteria</taxon>
        <taxon>Pseudomonadati</taxon>
        <taxon>Pseudomonadota</taxon>
        <taxon>Gammaproteobacteria</taxon>
        <taxon>Vibrionales</taxon>
        <taxon>Vibrionaceae</taxon>
        <taxon>Vibrio</taxon>
    </lineage>
</organism>